<keyword evidence="3" id="KW-1185">Reference proteome</keyword>
<feature type="signal peptide" evidence="1">
    <location>
        <begin position="1"/>
        <end position="24"/>
    </location>
</feature>
<accession>A0A292Q8B4</accession>
<name>A0A292Q8B4_9PEZI</name>
<evidence type="ECO:0008006" key="4">
    <source>
        <dbReference type="Google" id="ProtNLM"/>
    </source>
</evidence>
<keyword evidence="1" id="KW-0732">Signal</keyword>
<proteinExistence type="predicted"/>
<sequence>MKFQLLAAFALFFALSLSAPVAQSEQYPDSYPVCSAGEGALVADCREALKQIPTDWPRPCTLQISTFFIAATVGTCRITTWDQSAAHCLEGLKILAAAEEIISKCGKDYGARAAGKAAFPGTYGKTGVEIVPVSYAP</sequence>
<evidence type="ECO:0000313" key="2">
    <source>
        <dbReference type="EMBL" id="CUS15644.1"/>
    </source>
</evidence>
<feature type="chain" id="PRO_5011973935" description="Extracellular membrane protein CFEM domain-containing protein" evidence="1">
    <location>
        <begin position="25"/>
        <end position="137"/>
    </location>
</feature>
<dbReference type="AlphaFoldDB" id="A0A292Q8B4"/>
<reference evidence="2" key="1">
    <citation type="submission" date="2015-10" db="EMBL/GenBank/DDBJ databases">
        <authorList>
            <person name="Regsiter A."/>
            <person name="william w."/>
        </authorList>
    </citation>
    <scope>NUCLEOTIDE SEQUENCE</scope>
    <source>
        <strain evidence="2">Montdore</strain>
    </source>
</reference>
<evidence type="ECO:0000313" key="3">
    <source>
        <dbReference type="Proteomes" id="UP001412239"/>
    </source>
</evidence>
<dbReference type="Proteomes" id="UP001412239">
    <property type="component" value="Unassembled WGS sequence"/>
</dbReference>
<evidence type="ECO:0000256" key="1">
    <source>
        <dbReference type="SAM" id="SignalP"/>
    </source>
</evidence>
<organism evidence="2 3">
    <name type="scientific">Tuber aestivum</name>
    <name type="common">summer truffle</name>
    <dbReference type="NCBI Taxonomy" id="59557"/>
    <lineage>
        <taxon>Eukaryota</taxon>
        <taxon>Fungi</taxon>
        <taxon>Dikarya</taxon>
        <taxon>Ascomycota</taxon>
        <taxon>Pezizomycotina</taxon>
        <taxon>Pezizomycetes</taxon>
        <taxon>Pezizales</taxon>
        <taxon>Tuberaceae</taxon>
        <taxon>Tuber</taxon>
    </lineage>
</organism>
<gene>
    <name evidence="2" type="ORF">GSTUAT00000347001</name>
</gene>
<protein>
    <recommendedName>
        <fullName evidence="4">Extracellular membrane protein CFEM domain-containing protein</fullName>
    </recommendedName>
</protein>
<dbReference type="EMBL" id="LN890945">
    <property type="protein sequence ID" value="CUS15644.1"/>
    <property type="molecule type" value="Genomic_DNA"/>
</dbReference>